<keyword evidence="2" id="KW-1185">Reference proteome</keyword>
<protein>
    <submittedName>
        <fullName evidence="1">Uncharacterized protein</fullName>
    </submittedName>
</protein>
<dbReference type="EMBL" id="JAPDGR010003319">
    <property type="protein sequence ID" value="KAJ2971703.1"/>
    <property type="molecule type" value="Genomic_DNA"/>
</dbReference>
<evidence type="ECO:0000313" key="1">
    <source>
        <dbReference type="EMBL" id="KAJ2971703.1"/>
    </source>
</evidence>
<accession>A0ACC1MZS3</accession>
<reference evidence="1" key="1">
    <citation type="submission" date="2022-10" db="EMBL/GenBank/DDBJ databases">
        <title>Genome Sequence of Xylaria curta.</title>
        <authorList>
            <person name="Buettner E."/>
        </authorList>
    </citation>
    <scope>NUCLEOTIDE SEQUENCE</scope>
    <source>
        <strain evidence="1">Babe10</strain>
    </source>
</reference>
<name>A0ACC1MZS3_9PEZI</name>
<sequence>MESSVNLSPTPVATYQLSIKDVFERLSDREQLYAHHLSRAAWHGARIILRQTSPEGTGIFDFILELHKACDGQWGVFTDHYGLTIEELHSFLDYAGMFMSKMNNFCGEGDRKIVPAVSADSLRKMAGISQAATTALEAVVEPMLSLTPSALTLSESTYYLGNAGVTFDEIAGIARAMQLNDLEPENTRVHKSIEKDKTVYQVLQASAQSNDELQDYIKGSAIPIDVLQQDSELNGTVRLVRGDHSTEMTKICGHLLQAVRFAANDTQARFILDYLESFTSGSLEAYRRSMKNWVQDLYPRVESILGFIEPYRDPYGVRCEWRGVISIADPQETAKLTTLVKDSTKFIRTLPWAVPGDNDGKGPFEKDEFRAPGFSVVHALAFVCSNIWEASNVPNYNDIRETYGFKNIVYANRMSANADPNRPLYWIAPSESKSFRKVYHVLRFITTSIHELLGHGTGKLLAETSRGVFNFDSDKIPINTLTGKPVQSWYKPGQTWTSVFEKLAGTVEECRAMLISYYLAESKDMLRMYGYDDDTDISADELLFNMYTYIGFLGIRALQAFNEENQSWGSPHSNADFAILRHLLSDANGLLSIQCDVDSATLQIQVDRPKIAKEGKASLGRMLHRIHVWRCTADVEACKQFYEPLSTVQGEHEAWRRIVASKPEPAWKFVQANTILTDDGKVQLKVYEESDAGIIQSFADRGL</sequence>
<organism evidence="1 2">
    <name type="scientific">Xylaria curta</name>
    <dbReference type="NCBI Taxonomy" id="42375"/>
    <lineage>
        <taxon>Eukaryota</taxon>
        <taxon>Fungi</taxon>
        <taxon>Dikarya</taxon>
        <taxon>Ascomycota</taxon>
        <taxon>Pezizomycotina</taxon>
        <taxon>Sordariomycetes</taxon>
        <taxon>Xylariomycetidae</taxon>
        <taxon>Xylariales</taxon>
        <taxon>Xylariaceae</taxon>
        <taxon>Xylaria</taxon>
    </lineage>
</organism>
<gene>
    <name evidence="1" type="ORF">NUW58_g9342</name>
</gene>
<evidence type="ECO:0000313" key="2">
    <source>
        <dbReference type="Proteomes" id="UP001143856"/>
    </source>
</evidence>
<comment type="caution">
    <text evidence="1">The sequence shown here is derived from an EMBL/GenBank/DDBJ whole genome shotgun (WGS) entry which is preliminary data.</text>
</comment>
<proteinExistence type="predicted"/>
<dbReference type="Proteomes" id="UP001143856">
    <property type="component" value="Unassembled WGS sequence"/>
</dbReference>